<reference evidence="1" key="1">
    <citation type="submission" date="2023-11" db="EMBL/GenBank/DDBJ databases">
        <title>Genome assemblies of two species of porcelain crab, Petrolisthes cinctipes and Petrolisthes manimaculis (Anomura: Porcellanidae).</title>
        <authorList>
            <person name="Angst P."/>
        </authorList>
    </citation>
    <scope>NUCLEOTIDE SEQUENCE</scope>
    <source>
        <strain evidence="1">PB745_02</strain>
        <tissue evidence="1">Gill</tissue>
    </source>
</reference>
<sequence length="83" mass="8976">MNIIDAGHVTSGESAWVSYKTRECSRCLLAISSRSTAPLQSPSALALGPSVYTQTRPREGCTLRPVSSYHRPCSCTEESVAMK</sequence>
<accession>A0AAE1PU84</accession>
<protein>
    <submittedName>
        <fullName evidence="1">Uncharacterized protein</fullName>
    </submittedName>
</protein>
<organism evidence="1 2">
    <name type="scientific">Petrolisthes manimaculis</name>
    <dbReference type="NCBI Taxonomy" id="1843537"/>
    <lineage>
        <taxon>Eukaryota</taxon>
        <taxon>Metazoa</taxon>
        <taxon>Ecdysozoa</taxon>
        <taxon>Arthropoda</taxon>
        <taxon>Crustacea</taxon>
        <taxon>Multicrustacea</taxon>
        <taxon>Malacostraca</taxon>
        <taxon>Eumalacostraca</taxon>
        <taxon>Eucarida</taxon>
        <taxon>Decapoda</taxon>
        <taxon>Pleocyemata</taxon>
        <taxon>Anomura</taxon>
        <taxon>Galatheoidea</taxon>
        <taxon>Porcellanidae</taxon>
        <taxon>Petrolisthes</taxon>
    </lineage>
</organism>
<proteinExistence type="predicted"/>
<keyword evidence="2" id="KW-1185">Reference proteome</keyword>
<evidence type="ECO:0000313" key="1">
    <source>
        <dbReference type="EMBL" id="KAK4314608.1"/>
    </source>
</evidence>
<dbReference type="AlphaFoldDB" id="A0AAE1PU84"/>
<name>A0AAE1PU84_9EUCA</name>
<comment type="caution">
    <text evidence="1">The sequence shown here is derived from an EMBL/GenBank/DDBJ whole genome shotgun (WGS) entry which is preliminary data.</text>
</comment>
<gene>
    <name evidence="1" type="ORF">Pmani_014109</name>
</gene>
<evidence type="ECO:0000313" key="2">
    <source>
        <dbReference type="Proteomes" id="UP001292094"/>
    </source>
</evidence>
<dbReference type="EMBL" id="JAWZYT010001205">
    <property type="protein sequence ID" value="KAK4314608.1"/>
    <property type="molecule type" value="Genomic_DNA"/>
</dbReference>
<dbReference type="Proteomes" id="UP001292094">
    <property type="component" value="Unassembled WGS sequence"/>
</dbReference>